<name>A0A9P7KE14_9AGAR</name>
<evidence type="ECO:0000256" key="1">
    <source>
        <dbReference type="SAM" id="MobiDB-lite"/>
    </source>
</evidence>
<dbReference type="AlphaFoldDB" id="A0A9P7KE14"/>
<evidence type="ECO:0000313" key="2">
    <source>
        <dbReference type="EMBL" id="KAG5644386.1"/>
    </source>
</evidence>
<comment type="caution">
    <text evidence="2">The sequence shown here is derived from an EMBL/GenBank/DDBJ whole genome shotgun (WGS) entry which is preliminary data.</text>
</comment>
<feature type="compositionally biased region" description="Acidic residues" evidence="1">
    <location>
        <begin position="1"/>
        <end position="11"/>
    </location>
</feature>
<feature type="compositionally biased region" description="Acidic residues" evidence="1">
    <location>
        <begin position="57"/>
        <end position="69"/>
    </location>
</feature>
<proteinExistence type="predicted"/>
<reference evidence="2" key="1">
    <citation type="submission" date="2020-07" db="EMBL/GenBank/DDBJ databases">
        <authorList>
            <person name="Nieuwenhuis M."/>
            <person name="Van De Peppel L.J.J."/>
        </authorList>
    </citation>
    <scope>NUCLEOTIDE SEQUENCE</scope>
    <source>
        <strain evidence="2">AP01</strain>
        <tissue evidence="2">Mycelium</tissue>
    </source>
</reference>
<feature type="region of interest" description="Disordered" evidence="1">
    <location>
        <begin position="1"/>
        <end position="76"/>
    </location>
</feature>
<feature type="region of interest" description="Disordered" evidence="1">
    <location>
        <begin position="195"/>
        <end position="222"/>
    </location>
</feature>
<feature type="region of interest" description="Disordered" evidence="1">
    <location>
        <begin position="742"/>
        <end position="767"/>
    </location>
</feature>
<feature type="region of interest" description="Disordered" evidence="1">
    <location>
        <begin position="505"/>
        <end position="527"/>
    </location>
</feature>
<reference evidence="2" key="2">
    <citation type="submission" date="2021-10" db="EMBL/GenBank/DDBJ databases">
        <title>Phylogenomics reveals ancestral predisposition of the termite-cultivated fungus Termitomyces towards a domesticated lifestyle.</title>
        <authorList>
            <person name="Auxier B."/>
            <person name="Grum-Grzhimaylo A."/>
            <person name="Cardenas M.E."/>
            <person name="Lodge J.D."/>
            <person name="Laessoe T."/>
            <person name="Pedersen O."/>
            <person name="Smith M.E."/>
            <person name="Kuyper T.W."/>
            <person name="Franco-Molano E.A."/>
            <person name="Baroni T.J."/>
            <person name="Aanen D.K."/>
        </authorList>
    </citation>
    <scope>NUCLEOTIDE SEQUENCE</scope>
    <source>
        <strain evidence="2">AP01</strain>
        <tissue evidence="2">Mycelium</tissue>
    </source>
</reference>
<feature type="compositionally biased region" description="Low complexity" evidence="1">
    <location>
        <begin position="42"/>
        <end position="52"/>
    </location>
</feature>
<dbReference type="Proteomes" id="UP000775547">
    <property type="component" value="Unassembled WGS sequence"/>
</dbReference>
<sequence length="785" mass="85386">MSEGDLSDSDWLEISSNRESDDNDSVMSGDSDRDDVGSMPLSRRSSISVGSSRDGDVEAWEGFVDDSSDGEPRTIEPDLDISVPAVVADDISMGASELTVNAENDLAEEQRVKEGLDQSMISTLSGSRSSSASVHTSLRDLRLSFPDPLTSSHDELNRSFEQVFSSDMPFSATDVATDVPTDDATDASMNVGVPAEPTDAADCKEDPGSLSSTPEVSTHEVPISPNDVKAKFEVVLYGAPSDIKWSFVQDLVRSAILASSLTYTDVIPSTTEPTRHLNIQSTIGGVSSISHFIPVHDRTGDIKTTETDIAKYPSLAVLYLPASIHALPEHTLYLPVLVPSSPPHLSRITAANDWKTLSIPPNKVARLSLAQSPIFDSRETKDIQDTRALRLFQRLVSEAKKRQAKSLADHLSPAHAVTLFALMSLIVGFAMNTAFRRPSTPTPTASTPAPANTYWGMFGPQYNETSVSVFAATSNSPAIATNKEFSLSIINPGTTSLSITSNAQPVASTSDTHPKVDASQCESSASWTDNAASTSTDVLVRPGTQMSVDAQPSLNTVPSSLRFDGASSSKALNVVAHSISEVLDSRVSRLRTDFAELVGSLDELSQAIHRQTKKRVGISKGKAKQIRERAETISKGKAKEIREHVEHLSKGKAKEIRDRVEQSKRKAKEFRETVQYRHERARGKAKELRRKGEDIIYAAGEQIIGRTTVAKKKARDIGDTVANSEPWRSYQKVHADWVRMLKEKGHGNEGGQNRRRKPTGRCRETGQTASAPSFFSWSYADIYLA</sequence>
<accession>A0A9P7KE14</accession>
<dbReference type="OrthoDB" id="3256495at2759"/>
<organism evidence="2 3">
    <name type="scientific">Asterophora parasitica</name>
    <dbReference type="NCBI Taxonomy" id="117018"/>
    <lineage>
        <taxon>Eukaryota</taxon>
        <taxon>Fungi</taxon>
        <taxon>Dikarya</taxon>
        <taxon>Basidiomycota</taxon>
        <taxon>Agaricomycotina</taxon>
        <taxon>Agaricomycetes</taxon>
        <taxon>Agaricomycetidae</taxon>
        <taxon>Agaricales</taxon>
        <taxon>Tricholomatineae</taxon>
        <taxon>Lyophyllaceae</taxon>
        <taxon>Asterophora</taxon>
    </lineage>
</organism>
<protein>
    <submittedName>
        <fullName evidence="2">Uncharacterized protein</fullName>
    </submittedName>
</protein>
<keyword evidence="3" id="KW-1185">Reference proteome</keyword>
<evidence type="ECO:0000313" key="3">
    <source>
        <dbReference type="Proteomes" id="UP000775547"/>
    </source>
</evidence>
<dbReference type="EMBL" id="JABCKV010000072">
    <property type="protein sequence ID" value="KAG5644386.1"/>
    <property type="molecule type" value="Genomic_DNA"/>
</dbReference>
<gene>
    <name evidence="2" type="ORF">DXG03_008614</name>
</gene>